<dbReference type="PANTHER" id="PTHR35357:SF8">
    <property type="entry name" value="OS01G0111000 PROTEIN"/>
    <property type="match status" value="1"/>
</dbReference>
<dbReference type="GO" id="GO:0004857">
    <property type="term" value="F:enzyme inhibitor activity"/>
    <property type="evidence" value="ECO:0007669"/>
    <property type="project" value="InterPro"/>
</dbReference>
<evidence type="ECO:0000256" key="4">
    <source>
        <dbReference type="SAM" id="SignalP"/>
    </source>
</evidence>
<dbReference type="InParanoid" id="A0A2G5DAB8"/>
<keyword evidence="1 4" id="KW-0732">Signal</keyword>
<protein>
    <recommendedName>
        <fullName evidence="5">Pectinesterase inhibitor domain-containing protein</fullName>
    </recommendedName>
</protein>
<evidence type="ECO:0000256" key="1">
    <source>
        <dbReference type="ARBA" id="ARBA00022729"/>
    </source>
</evidence>
<dbReference type="Pfam" id="PF04043">
    <property type="entry name" value="PMEI"/>
    <property type="match status" value="1"/>
</dbReference>
<comment type="similarity">
    <text evidence="3">Belongs to the PMEI family.</text>
</comment>
<keyword evidence="7" id="KW-1185">Reference proteome</keyword>
<organism evidence="6 7">
    <name type="scientific">Aquilegia coerulea</name>
    <name type="common">Rocky mountain columbine</name>
    <dbReference type="NCBI Taxonomy" id="218851"/>
    <lineage>
        <taxon>Eukaryota</taxon>
        <taxon>Viridiplantae</taxon>
        <taxon>Streptophyta</taxon>
        <taxon>Embryophyta</taxon>
        <taxon>Tracheophyta</taxon>
        <taxon>Spermatophyta</taxon>
        <taxon>Magnoliopsida</taxon>
        <taxon>Ranunculales</taxon>
        <taxon>Ranunculaceae</taxon>
        <taxon>Thalictroideae</taxon>
        <taxon>Aquilegia</taxon>
    </lineage>
</organism>
<feature type="chain" id="PRO_5013922341" description="Pectinesterase inhibitor domain-containing protein" evidence="4">
    <location>
        <begin position="25"/>
        <end position="183"/>
    </location>
</feature>
<dbReference type="PANTHER" id="PTHR35357">
    <property type="entry name" value="OS02G0537100 PROTEIN"/>
    <property type="match status" value="1"/>
</dbReference>
<evidence type="ECO:0000313" key="7">
    <source>
        <dbReference type="Proteomes" id="UP000230069"/>
    </source>
</evidence>
<feature type="domain" description="Pectinesterase inhibitor" evidence="5">
    <location>
        <begin position="31"/>
        <end position="175"/>
    </location>
</feature>
<dbReference type="InterPro" id="IPR034088">
    <property type="entry name" value="Pla_a_1-like"/>
</dbReference>
<dbReference type="InterPro" id="IPR035513">
    <property type="entry name" value="Invertase/methylesterase_inhib"/>
</dbReference>
<reference evidence="6 7" key="1">
    <citation type="submission" date="2017-09" db="EMBL/GenBank/DDBJ databases">
        <title>WGS assembly of Aquilegia coerulea Goldsmith.</title>
        <authorList>
            <person name="Hodges S."/>
            <person name="Kramer E."/>
            <person name="Nordborg M."/>
            <person name="Tomkins J."/>
            <person name="Borevitz J."/>
            <person name="Derieg N."/>
            <person name="Yan J."/>
            <person name="Mihaltcheva S."/>
            <person name="Hayes R.D."/>
            <person name="Rokhsar D."/>
        </authorList>
    </citation>
    <scope>NUCLEOTIDE SEQUENCE [LARGE SCALE GENOMIC DNA]</scope>
    <source>
        <strain evidence="7">cv. Goldsmith</strain>
    </source>
</reference>
<accession>A0A2G5DAB8</accession>
<gene>
    <name evidence="6" type="ORF">AQUCO_02500102v1</name>
</gene>
<dbReference type="Gene3D" id="1.20.140.40">
    <property type="entry name" value="Invertase/pectin methylesterase inhibitor family protein"/>
    <property type="match status" value="1"/>
</dbReference>
<dbReference type="OrthoDB" id="1872906at2759"/>
<dbReference type="AlphaFoldDB" id="A0A2G5DAB8"/>
<evidence type="ECO:0000259" key="5">
    <source>
        <dbReference type="Pfam" id="PF04043"/>
    </source>
</evidence>
<sequence length="183" mass="20595">MNKISAISYCFLMVITFLLHGVHGGGGDDTLENNCKKLASANISYDFCVTNLQVNPRSKSANLQELGLISMDLIVANATYIKSHIVKLQKEQGKGKSLSFRNSLQNCWNSYSMALYTANQVIKGMSTGPRYSYLQAIEVIHRSPNNCEAGFMKWKLKSPLTKENKHFEHLVRIPIQIITYMSQ</sequence>
<dbReference type="NCBIfam" id="TIGR01614">
    <property type="entry name" value="PME_inhib"/>
    <property type="match status" value="1"/>
</dbReference>
<dbReference type="CDD" id="cd15795">
    <property type="entry name" value="PMEI-Pla_a_1_like"/>
    <property type="match status" value="1"/>
</dbReference>
<dbReference type="EMBL" id="KZ305042">
    <property type="protein sequence ID" value="PIA40167.1"/>
    <property type="molecule type" value="Genomic_DNA"/>
</dbReference>
<feature type="signal peptide" evidence="4">
    <location>
        <begin position="1"/>
        <end position="24"/>
    </location>
</feature>
<dbReference type="InterPro" id="IPR006501">
    <property type="entry name" value="Pectinesterase_inhib_dom"/>
</dbReference>
<dbReference type="STRING" id="218851.A0A2G5DAB8"/>
<keyword evidence="2" id="KW-1015">Disulfide bond</keyword>
<evidence type="ECO:0000256" key="3">
    <source>
        <dbReference type="ARBA" id="ARBA00038471"/>
    </source>
</evidence>
<dbReference type="SUPFAM" id="SSF101148">
    <property type="entry name" value="Plant invertase/pectin methylesterase inhibitor"/>
    <property type="match status" value="1"/>
</dbReference>
<evidence type="ECO:0000256" key="2">
    <source>
        <dbReference type="ARBA" id="ARBA00023157"/>
    </source>
</evidence>
<proteinExistence type="inferred from homology"/>
<dbReference type="Proteomes" id="UP000230069">
    <property type="component" value="Unassembled WGS sequence"/>
</dbReference>
<name>A0A2G5DAB8_AQUCA</name>
<evidence type="ECO:0000313" key="6">
    <source>
        <dbReference type="EMBL" id="PIA40167.1"/>
    </source>
</evidence>